<dbReference type="AlphaFoldDB" id="A0A6A3GME9"/>
<sequence>MRRIRDSLSKSWTNVQTKSVPDRSMSTWSAHYFAQQEQLKGQQKLSSKLRPAAIGAGIAVFGRIVLMPVMLLSVFGLTGYLSDGTFLIEYKDSYFAYSQMDLVMSGGCTPRS</sequence>
<dbReference type="Proteomes" id="UP000460718">
    <property type="component" value="Unassembled WGS sequence"/>
</dbReference>
<reference evidence="2 3" key="1">
    <citation type="submission" date="2018-09" db="EMBL/GenBank/DDBJ databases">
        <title>Genomic investigation of the strawberry pathogen Phytophthora fragariae indicates pathogenicity is determined by transcriptional variation in three key races.</title>
        <authorList>
            <person name="Adams T.M."/>
            <person name="Armitage A.D."/>
            <person name="Sobczyk M.K."/>
            <person name="Bates H.J."/>
            <person name="Dunwell J.M."/>
            <person name="Nellist C.F."/>
            <person name="Harrison R.J."/>
        </authorList>
    </citation>
    <scope>NUCLEOTIDE SEQUENCE [LARGE SCALE GENOMIC DNA]</scope>
    <source>
        <strain evidence="2 3">SCRP245</strain>
    </source>
</reference>
<keyword evidence="1" id="KW-0812">Transmembrane</keyword>
<keyword evidence="1" id="KW-0472">Membrane</keyword>
<dbReference type="EMBL" id="QXFW01006686">
    <property type="protein sequence ID" value="KAE8958659.1"/>
    <property type="molecule type" value="Genomic_DNA"/>
</dbReference>
<feature type="transmembrane region" description="Helical" evidence="1">
    <location>
        <begin position="52"/>
        <end position="77"/>
    </location>
</feature>
<proteinExistence type="predicted"/>
<gene>
    <name evidence="2" type="ORF">PF011_g30684</name>
</gene>
<accession>A0A6A3GME9</accession>
<evidence type="ECO:0000256" key="1">
    <source>
        <dbReference type="SAM" id="Phobius"/>
    </source>
</evidence>
<comment type="caution">
    <text evidence="2">The sequence shown here is derived from an EMBL/GenBank/DDBJ whole genome shotgun (WGS) entry which is preliminary data.</text>
</comment>
<evidence type="ECO:0000313" key="3">
    <source>
        <dbReference type="Proteomes" id="UP000460718"/>
    </source>
</evidence>
<evidence type="ECO:0000313" key="2">
    <source>
        <dbReference type="EMBL" id="KAE8958659.1"/>
    </source>
</evidence>
<protein>
    <submittedName>
        <fullName evidence="2">Uncharacterized protein</fullName>
    </submittedName>
</protein>
<organism evidence="2 3">
    <name type="scientific">Phytophthora fragariae</name>
    <dbReference type="NCBI Taxonomy" id="53985"/>
    <lineage>
        <taxon>Eukaryota</taxon>
        <taxon>Sar</taxon>
        <taxon>Stramenopiles</taxon>
        <taxon>Oomycota</taxon>
        <taxon>Peronosporomycetes</taxon>
        <taxon>Peronosporales</taxon>
        <taxon>Peronosporaceae</taxon>
        <taxon>Phytophthora</taxon>
    </lineage>
</organism>
<name>A0A6A3GME9_9STRA</name>
<keyword evidence="1" id="KW-1133">Transmembrane helix</keyword>